<evidence type="ECO:0000256" key="2">
    <source>
        <dbReference type="ARBA" id="ARBA00022692"/>
    </source>
</evidence>
<keyword evidence="2" id="KW-0812">Transmembrane</keyword>
<proteinExistence type="predicted"/>
<evidence type="ECO:0000313" key="7">
    <source>
        <dbReference type="Ensembl" id="ENSPMAP00000008452.1"/>
    </source>
</evidence>
<feature type="domain" description="Notch ligand N-terminal" evidence="6">
    <location>
        <begin position="32"/>
        <end position="130"/>
    </location>
</feature>
<dbReference type="OMA" id="WIYELCA"/>
<dbReference type="HOGENOM" id="CLU_157497_0_0_1"/>
<dbReference type="InterPro" id="IPR011651">
    <property type="entry name" value="Notch_ligand_N"/>
</dbReference>
<protein>
    <recommendedName>
        <fullName evidence="6">Notch ligand N-terminal domain-containing protein</fullName>
    </recommendedName>
</protein>
<dbReference type="Pfam" id="PF07657">
    <property type="entry name" value="MNNL"/>
    <property type="match status" value="1"/>
</dbReference>
<dbReference type="GO" id="GO:0016020">
    <property type="term" value="C:membrane"/>
    <property type="evidence" value="ECO:0007669"/>
    <property type="project" value="UniProtKB-SubCell"/>
</dbReference>
<dbReference type="Ensembl" id="ENSPMAT00000008490.1">
    <property type="protein sequence ID" value="ENSPMAP00000008452.1"/>
    <property type="gene ID" value="ENSPMAG00000007687.1"/>
</dbReference>
<sequence length="130" mass="14229">CRWWHRHRHTCVVCLSVRFSLCESFSVVASPSGIFELQIGTFRSPRGELLSGECCDGERDKGGRACAEQCDTFFSVCVRQYQAASTPGRPTPCVLGNASTPVIGGNNFDLNSLSGPNIGRVSIPFRFAWP</sequence>
<reference evidence="7" key="2">
    <citation type="submission" date="2025-09" db="UniProtKB">
        <authorList>
            <consortium name="Ensembl"/>
        </authorList>
    </citation>
    <scope>IDENTIFICATION</scope>
</reference>
<evidence type="ECO:0000256" key="1">
    <source>
        <dbReference type="ARBA" id="ARBA00022536"/>
    </source>
</evidence>
<keyword evidence="4" id="KW-0472">Membrane</keyword>
<keyword evidence="5" id="KW-0732">Signal</keyword>
<dbReference type="Gene3D" id="2.60.40.3510">
    <property type="match status" value="1"/>
</dbReference>
<evidence type="ECO:0000256" key="5">
    <source>
        <dbReference type="SAM" id="SignalP"/>
    </source>
</evidence>
<dbReference type="GO" id="GO:0007219">
    <property type="term" value="P:Notch signaling pathway"/>
    <property type="evidence" value="ECO:0007669"/>
    <property type="project" value="InterPro"/>
</dbReference>
<evidence type="ECO:0000256" key="3">
    <source>
        <dbReference type="ARBA" id="ARBA00022737"/>
    </source>
</evidence>
<reference evidence="7" key="1">
    <citation type="submission" date="2025-08" db="UniProtKB">
        <authorList>
            <consortium name="Ensembl"/>
        </authorList>
    </citation>
    <scope>IDENTIFICATION</scope>
</reference>
<keyword evidence="4" id="KW-1133">Transmembrane helix</keyword>
<feature type="chain" id="PRO_5004522753" description="Notch ligand N-terminal domain-containing protein" evidence="5">
    <location>
        <begin position="25"/>
        <end position="130"/>
    </location>
</feature>
<organism evidence="7">
    <name type="scientific">Petromyzon marinus</name>
    <name type="common">Sea lamprey</name>
    <dbReference type="NCBI Taxonomy" id="7757"/>
    <lineage>
        <taxon>Eukaryota</taxon>
        <taxon>Metazoa</taxon>
        <taxon>Chordata</taxon>
        <taxon>Craniata</taxon>
        <taxon>Vertebrata</taxon>
        <taxon>Cyclostomata</taxon>
        <taxon>Hyperoartia</taxon>
        <taxon>Petromyzontiformes</taxon>
        <taxon>Petromyzontidae</taxon>
        <taxon>Petromyzon</taxon>
    </lineage>
</organism>
<evidence type="ECO:0000256" key="4">
    <source>
        <dbReference type="ARBA" id="ARBA00022989"/>
    </source>
</evidence>
<name>S4RTB2_PETMA</name>
<keyword evidence="1" id="KW-0245">EGF-like domain</keyword>
<dbReference type="GeneTree" id="ENSGT00940000160944"/>
<dbReference type="AlphaFoldDB" id="S4RTB2"/>
<feature type="signal peptide" evidence="5">
    <location>
        <begin position="1"/>
        <end position="24"/>
    </location>
</feature>
<dbReference type="STRING" id="7757.ENSPMAP00000008452"/>
<keyword evidence="3" id="KW-0677">Repeat</keyword>
<evidence type="ECO:0000259" key="6">
    <source>
        <dbReference type="Pfam" id="PF07657"/>
    </source>
</evidence>
<accession>S4RTB2</accession>